<comment type="function">
    <text evidence="6 7">This protein binds to 23S rRNA in the presence of protein L20.</text>
</comment>
<dbReference type="InterPro" id="IPR036164">
    <property type="entry name" value="bL21-like_sf"/>
</dbReference>
<dbReference type="GO" id="GO:0005840">
    <property type="term" value="C:ribosome"/>
    <property type="evidence" value="ECO:0007669"/>
    <property type="project" value="UniProtKB-KW"/>
</dbReference>
<keyword evidence="3 6" id="KW-0694">RNA-binding</keyword>
<accession>A0AAJ1TMM8</accession>
<comment type="caution">
    <text evidence="8">The sequence shown here is derived from an EMBL/GenBank/DDBJ whole genome shotgun (WGS) entry which is preliminary data.</text>
</comment>
<evidence type="ECO:0000256" key="7">
    <source>
        <dbReference type="RuleBase" id="RU000562"/>
    </source>
</evidence>
<reference evidence="8 9" key="1">
    <citation type="submission" date="2023-07" db="EMBL/GenBank/DDBJ databases">
        <title>Genomic Encyclopedia of Type Strains, Phase IV (KMG-IV): sequencing the most valuable type-strain genomes for metagenomic binning, comparative biology and taxonomic classification.</title>
        <authorList>
            <person name="Goeker M."/>
        </authorList>
    </citation>
    <scope>NUCLEOTIDE SEQUENCE [LARGE SCALE GENOMIC DNA]</scope>
    <source>
        <strain evidence="8 9">DSM 46876</strain>
    </source>
</reference>
<dbReference type="HAMAP" id="MF_01363">
    <property type="entry name" value="Ribosomal_bL21"/>
    <property type="match status" value="1"/>
</dbReference>
<dbReference type="InterPro" id="IPR028909">
    <property type="entry name" value="bL21-like"/>
</dbReference>
<dbReference type="InterPro" id="IPR018258">
    <property type="entry name" value="Ribosomal_bL21_CS"/>
</dbReference>
<dbReference type="GO" id="GO:0006412">
    <property type="term" value="P:translation"/>
    <property type="evidence" value="ECO:0007669"/>
    <property type="project" value="UniProtKB-UniRule"/>
</dbReference>
<dbReference type="GO" id="GO:0019843">
    <property type="term" value="F:rRNA binding"/>
    <property type="evidence" value="ECO:0007669"/>
    <property type="project" value="UniProtKB-UniRule"/>
</dbReference>
<dbReference type="NCBIfam" id="TIGR00061">
    <property type="entry name" value="L21"/>
    <property type="match status" value="1"/>
</dbReference>
<comment type="subunit">
    <text evidence="6">Part of the 50S ribosomal subunit. Contacts protein L20.</text>
</comment>
<organism evidence="8 9">
    <name type="scientific">Croceifilum oryzae</name>
    <dbReference type="NCBI Taxonomy" id="1553429"/>
    <lineage>
        <taxon>Bacteria</taxon>
        <taxon>Bacillati</taxon>
        <taxon>Bacillota</taxon>
        <taxon>Bacilli</taxon>
        <taxon>Bacillales</taxon>
        <taxon>Thermoactinomycetaceae</taxon>
        <taxon>Croceifilum</taxon>
    </lineage>
</organism>
<evidence type="ECO:0000256" key="4">
    <source>
        <dbReference type="ARBA" id="ARBA00022980"/>
    </source>
</evidence>
<dbReference type="PROSITE" id="PS01169">
    <property type="entry name" value="RIBOSOMAL_L21"/>
    <property type="match status" value="1"/>
</dbReference>
<dbReference type="SUPFAM" id="SSF141091">
    <property type="entry name" value="L21p-like"/>
    <property type="match status" value="1"/>
</dbReference>
<keyword evidence="9" id="KW-1185">Reference proteome</keyword>
<dbReference type="InterPro" id="IPR001787">
    <property type="entry name" value="Ribosomal_bL21"/>
</dbReference>
<dbReference type="Pfam" id="PF00829">
    <property type="entry name" value="Ribosomal_L21p"/>
    <property type="match status" value="1"/>
</dbReference>
<evidence type="ECO:0000313" key="9">
    <source>
        <dbReference type="Proteomes" id="UP001238450"/>
    </source>
</evidence>
<keyword evidence="4 6" id="KW-0689">Ribosomal protein</keyword>
<dbReference type="Proteomes" id="UP001238450">
    <property type="component" value="Unassembled WGS sequence"/>
</dbReference>
<dbReference type="GO" id="GO:0005737">
    <property type="term" value="C:cytoplasm"/>
    <property type="evidence" value="ECO:0007669"/>
    <property type="project" value="UniProtKB-ARBA"/>
</dbReference>
<gene>
    <name evidence="6" type="primary">rplU</name>
    <name evidence="8" type="ORF">J2Z48_001728</name>
</gene>
<sequence length="103" mass="11486">MYALIETGGKQYRVEKDGVLFIEKLEAAEGEVVTFDKVLLVNKNGETVVGAPIVANAKVTGKVVKHGRGKKITVFKYKPKKNYKKKQGHRQPFTKVVIENIEA</sequence>
<keyword evidence="5 6" id="KW-0687">Ribonucleoprotein</keyword>
<evidence type="ECO:0000256" key="1">
    <source>
        <dbReference type="ARBA" id="ARBA00008563"/>
    </source>
</evidence>
<protein>
    <recommendedName>
        <fullName evidence="6">Large ribosomal subunit protein bL21</fullName>
    </recommendedName>
</protein>
<dbReference type="PANTHER" id="PTHR21349">
    <property type="entry name" value="50S RIBOSOMAL PROTEIN L21"/>
    <property type="match status" value="1"/>
</dbReference>
<proteinExistence type="inferred from homology"/>
<name>A0AAJ1TMM8_9BACL</name>
<evidence type="ECO:0000256" key="6">
    <source>
        <dbReference type="HAMAP-Rule" id="MF_01363"/>
    </source>
</evidence>
<dbReference type="AlphaFoldDB" id="A0AAJ1TMM8"/>
<keyword evidence="2 6" id="KW-0699">rRNA-binding</keyword>
<dbReference type="GO" id="GO:0003735">
    <property type="term" value="F:structural constituent of ribosome"/>
    <property type="evidence" value="ECO:0007669"/>
    <property type="project" value="InterPro"/>
</dbReference>
<dbReference type="RefSeq" id="WP_307252665.1">
    <property type="nucleotide sequence ID" value="NZ_JAUSUV010000006.1"/>
</dbReference>
<evidence type="ECO:0000256" key="2">
    <source>
        <dbReference type="ARBA" id="ARBA00022730"/>
    </source>
</evidence>
<evidence type="ECO:0000256" key="5">
    <source>
        <dbReference type="ARBA" id="ARBA00023274"/>
    </source>
</evidence>
<evidence type="ECO:0000313" key="8">
    <source>
        <dbReference type="EMBL" id="MDQ0417555.1"/>
    </source>
</evidence>
<dbReference type="GO" id="GO:1990904">
    <property type="term" value="C:ribonucleoprotein complex"/>
    <property type="evidence" value="ECO:0007669"/>
    <property type="project" value="UniProtKB-KW"/>
</dbReference>
<evidence type="ECO:0000256" key="3">
    <source>
        <dbReference type="ARBA" id="ARBA00022884"/>
    </source>
</evidence>
<dbReference type="PANTHER" id="PTHR21349:SF0">
    <property type="entry name" value="LARGE RIBOSOMAL SUBUNIT PROTEIN BL21M"/>
    <property type="match status" value="1"/>
</dbReference>
<comment type="similarity">
    <text evidence="1 6 7">Belongs to the bacterial ribosomal protein bL21 family.</text>
</comment>
<dbReference type="EMBL" id="JAUSUV010000006">
    <property type="protein sequence ID" value="MDQ0417555.1"/>
    <property type="molecule type" value="Genomic_DNA"/>
</dbReference>